<evidence type="ECO:0000256" key="2">
    <source>
        <dbReference type="ARBA" id="ARBA00023043"/>
    </source>
</evidence>
<sequence>MSSNQSFHHSTSLPSFSPFFDRKLTRGRAASEPQNLFALGDEITSKNARGQSLLFYAIRFGHQSFAKELMEKGCDPNEADNDSHYPIHEAVDQSDAKMIQLLQQHGARLDVKNLLGQTPLMRAVLFDDVPIVQELLKAGADPYQKDFSGHNIFEYALNAGRENTCLHLMENGYGNLTQDRIHMTHLHTSESSGNVVRALSNFLTAIRKKKGKIGNKLNEKTLNVANIKTSIKSAGKSILKKKKKTVSPRCMDVGLPNFSIIDIH</sequence>
<dbReference type="RefSeq" id="XP_022326234.1">
    <property type="nucleotide sequence ID" value="XM_022470526.1"/>
</dbReference>
<dbReference type="OrthoDB" id="496981at2759"/>
<proteinExistence type="predicted"/>
<keyword evidence="4" id="KW-1185">Reference proteome</keyword>
<gene>
    <name evidence="5" type="primary">LOC111126116</name>
</gene>
<evidence type="ECO:0000313" key="4">
    <source>
        <dbReference type="Proteomes" id="UP000694844"/>
    </source>
</evidence>
<dbReference type="PANTHER" id="PTHR24198:SF165">
    <property type="entry name" value="ANKYRIN REPEAT-CONTAINING PROTEIN-RELATED"/>
    <property type="match status" value="1"/>
</dbReference>
<dbReference type="Pfam" id="PF12796">
    <property type="entry name" value="Ank_2"/>
    <property type="match status" value="1"/>
</dbReference>
<feature type="repeat" description="ANK" evidence="3">
    <location>
        <begin position="49"/>
        <end position="81"/>
    </location>
</feature>
<evidence type="ECO:0000313" key="5">
    <source>
        <dbReference type="RefSeq" id="XP_022326234.1"/>
    </source>
</evidence>
<feature type="repeat" description="ANK" evidence="3">
    <location>
        <begin position="115"/>
        <end position="147"/>
    </location>
</feature>
<dbReference type="PROSITE" id="PS50088">
    <property type="entry name" value="ANK_REPEAT"/>
    <property type="match status" value="3"/>
</dbReference>
<protein>
    <submittedName>
        <fullName evidence="5">Ankyrin repeat domain-containing protein 50-like</fullName>
    </submittedName>
</protein>
<organism evidence="4 5">
    <name type="scientific">Crassostrea virginica</name>
    <name type="common">Eastern oyster</name>
    <dbReference type="NCBI Taxonomy" id="6565"/>
    <lineage>
        <taxon>Eukaryota</taxon>
        <taxon>Metazoa</taxon>
        <taxon>Spiralia</taxon>
        <taxon>Lophotrochozoa</taxon>
        <taxon>Mollusca</taxon>
        <taxon>Bivalvia</taxon>
        <taxon>Autobranchia</taxon>
        <taxon>Pteriomorphia</taxon>
        <taxon>Ostreida</taxon>
        <taxon>Ostreoidea</taxon>
        <taxon>Ostreidae</taxon>
        <taxon>Crassostrea</taxon>
    </lineage>
</organism>
<name>A0A8B8DFA6_CRAVI</name>
<accession>A0A8B8DFA6</accession>
<dbReference type="KEGG" id="cvn:111126116"/>
<keyword evidence="1" id="KW-0677">Repeat</keyword>
<dbReference type="Gene3D" id="1.25.40.20">
    <property type="entry name" value="Ankyrin repeat-containing domain"/>
    <property type="match status" value="1"/>
</dbReference>
<dbReference type="SMART" id="SM00248">
    <property type="entry name" value="ANK"/>
    <property type="match status" value="4"/>
</dbReference>
<keyword evidence="2 3" id="KW-0040">ANK repeat</keyword>
<evidence type="ECO:0000256" key="1">
    <source>
        <dbReference type="ARBA" id="ARBA00022737"/>
    </source>
</evidence>
<evidence type="ECO:0000256" key="3">
    <source>
        <dbReference type="PROSITE-ProRule" id="PRU00023"/>
    </source>
</evidence>
<dbReference type="SUPFAM" id="SSF48403">
    <property type="entry name" value="Ankyrin repeat"/>
    <property type="match status" value="1"/>
</dbReference>
<dbReference type="Proteomes" id="UP000694844">
    <property type="component" value="Chromosome 3"/>
</dbReference>
<dbReference type="InterPro" id="IPR002110">
    <property type="entry name" value="Ankyrin_rpt"/>
</dbReference>
<reference evidence="5" key="1">
    <citation type="submission" date="2025-08" db="UniProtKB">
        <authorList>
            <consortium name="RefSeq"/>
        </authorList>
    </citation>
    <scope>IDENTIFICATION</scope>
    <source>
        <tissue evidence="5">Whole sample</tissue>
    </source>
</reference>
<dbReference type="GeneID" id="111126116"/>
<dbReference type="InterPro" id="IPR036770">
    <property type="entry name" value="Ankyrin_rpt-contain_sf"/>
</dbReference>
<dbReference type="AlphaFoldDB" id="A0A8B8DFA6"/>
<dbReference type="PANTHER" id="PTHR24198">
    <property type="entry name" value="ANKYRIN REPEAT AND PROTEIN KINASE DOMAIN-CONTAINING PROTEIN"/>
    <property type="match status" value="1"/>
</dbReference>
<feature type="repeat" description="ANK" evidence="3">
    <location>
        <begin position="82"/>
        <end position="114"/>
    </location>
</feature>
<dbReference type="PROSITE" id="PS50297">
    <property type="entry name" value="ANK_REP_REGION"/>
    <property type="match status" value="3"/>
</dbReference>